<evidence type="ECO:0000256" key="3">
    <source>
        <dbReference type="PROSITE-ProRule" id="PRU00221"/>
    </source>
</evidence>
<evidence type="ECO:0000313" key="5">
    <source>
        <dbReference type="EMBL" id="KIM23657.1"/>
    </source>
</evidence>
<dbReference type="InterPro" id="IPR056884">
    <property type="entry name" value="NPHP3-like_N"/>
</dbReference>
<dbReference type="GO" id="GO:0005634">
    <property type="term" value="C:nucleus"/>
    <property type="evidence" value="ECO:0007669"/>
    <property type="project" value="TreeGrafter"/>
</dbReference>
<dbReference type="SUPFAM" id="SSF52540">
    <property type="entry name" value="P-loop containing nucleoside triphosphate hydrolases"/>
    <property type="match status" value="1"/>
</dbReference>
<dbReference type="HOGENOM" id="CLU_000288_6_0_1"/>
<dbReference type="PANTHER" id="PTHR22847:SF637">
    <property type="entry name" value="WD REPEAT DOMAIN 5B"/>
    <property type="match status" value="1"/>
</dbReference>
<evidence type="ECO:0000256" key="1">
    <source>
        <dbReference type="ARBA" id="ARBA00022574"/>
    </source>
</evidence>
<dbReference type="OrthoDB" id="163438at2759"/>
<dbReference type="PROSITE" id="PS00678">
    <property type="entry name" value="WD_REPEATS_1"/>
    <property type="match status" value="6"/>
</dbReference>
<keyword evidence="2" id="KW-0677">Repeat</keyword>
<dbReference type="AlphaFoldDB" id="A0A0C2X2J3"/>
<dbReference type="GO" id="GO:1990234">
    <property type="term" value="C:transferase complex"/>
    <property type="evidence" value="ECO:0007669"/>
    <property type="project" value="UniProtKB-ARBA"/>
</dbReference>
<dbReference type="PROSITE" id="PS50294">
    <property type="entry name" value="WD_REPEATS_REGION"/>
    <property type="match status" value="9"/>
</dbReference>
<feature type="repeat" description="WD" evidence="3">
    <location>
        <begin position="936"/>
        <end position="977"/>
    </location>
</feature>
<organism evidence="5 6">
    <name type="scientific">Serendipita vermifera MAFF 305830</name>
    <dbReference type="NCBI Taxonomy" id="933852"/>
    <lineage>
        <taxon>Eukaryota</taxon>
        <taxon>Fungi</taxon>
        <taxon>Dikarya</taxon>
        <taxon>Basidiomycota</taxon>
        <taxon>Agaricomycotina</taxon>
        <taxon>Agaricomycetes</taxon>
        <taxon>Sebacinales</taxon>
        <taxon>Serendipitaceae</taxon>
        <taxon>Serendipita</taxon>
    </lineage>
</organism>
<evidence type="ECO:0000256" key="2">
    <source>
        <dbReference type="ARBA" id="ARBA00022737"/>
    </source>
</evidence>
<gene>
    <name evidence="5" type="ORF">M408DRAFT_252717</name>
</gene>
<dbReference type="InterPro" id="IPR019775">
    <property type="entry name" value="WD40_repeat_CS"/>
</dbReference>
<keyword evidence="6" id="KW-1185">Reference proteome</keyword>
<feature type="non-terminal residue" evidence="5">
    <location>
        <position position="1035"/>
    </location>
</feature>
<feature type="repeat" description="WD" evidence="3">
    <location>
        <begin position="764"/>
        <end position="805"/>
    </location>
</feature>
<dbReference type="InterPro" id="IPR020472">
    <property type="entry name" value="WD40_PAC1"/>
</dbReference>
<dbReference type="Pfam" id="PF24883">
    <property type="entry name" value="NPHP3_N"/>
    <property type="match status" value="1"/>
</dbReference>
<dbReference type="CDD" id="cd00200">
    <property type="entry name" value="WD40"/>
    <property type="match status" value="1"/>
</dbReference>
<sequence length="1035" mass="114791">MRVRLPPSDKIHQDNILTKLKPSDLGSSSPVIECMEGTREDVLTTIFEWVVNYKAANIFWLKGHPGVGKSAIATSLVEKLRDSEHLGSSFFFQREKSASMTLNNLWSTIAYDLARRYPEMGKYLIAVLEKDESLVTTANADKLFRELIQKPVTACKNIDEEKATVVVIDALDECGGLDSQQLNSRINLMRTLKAWSTLAKKYKLVVTSRVEPDIAHGLSTIEHESFEVLSGDSVQSKSSEDIERFLEYHLGQIAAQSHGALAPEWPGRQIITRLTQLAAGLFIWVDTVIRFLKRGEPQEQLNRVLGGTSTRGLAKLYSSILKASFMEPSDKVLEGFHGIVGAIILAKDPLPTSSLVHLCSMDHSTLSYIRSGLQSVLDSGEFLRFSHQSFVDFLIDPTQCPSAFCIDIQKQKREFTLACLRTMRTHLRFNICDVKSSYKRNTEIVNLDRRVKECIPHYVSYSAYYWVKHLKETGFDEEILGYVEYFMQNQFLFWLEVLSLTKRVSIATHMLLLLIRWLRDGKQSDNMAVDMKRFIATFSTVISQSMPHIYISALSLSPQNSAVYREYAKYYPQRIRFERAGYEEWPTIQKDLLGHKSAVSSVAFSPDGTRVVSASYDKTIQVWDPETAEMVAGPFEGHLDGVTSVEFSPNGTRIVSGSYDMKILVWDAGTAEIVAGPFEGHNDIVSSVGFSPDGTRVLSGSYDKTIRVWDAETAQMLAGPFVGHTKIVTSVAFSPDGTRIVSGSDDKTIRLWDAKTAEMVARPFEGHTQGVRSVAFSSDGKRVVSGSYDKTIRIWDVTDAKIVAGPFEGHAQVVSSVAFSPDGTRIASGSHDSTIRVWDAETAQMIARPFEGHTSWVRSVGFSPDGTRIVSGSQDNTIRVWDADIAELVPTPFEGHNKAISSVAFSPDGTCVVSGSHDTTIRMWDAETAQMLAKPFEGHTDAVISVSISPDGTQLVSGSRDTTVRVWDIKTGEIATGPVEENISTGGSTEFMPDGAHLVSGPDDMTDQMWDAEPAEMVAEPFEEHITPVEYLAFS</sequence>
<feature type="repeat" description="WD" evidence="3">
    <location>
        <begin position="635"/>
        <end position="676"/>
    </location>
</feature>
<proteinExistence type="predicted"/>
<keyword evidence="1 3" id="KW-0853">WD repeat</keyword>
<dbReference type="Gene3D" id="2.130.10.10">
    <property type="entry name" value="YVTN repeat-like/Quinoprotein amine dehydrogenase"/>
    <property type="match status" value="4"/>
</dbReference>
<dbReference type="InterPro" id="IPR011047">
    <property type="entry name" value="Quinoprotein_ADH-like_sf"/>
</dbReference>
<dbReference type="Proteomes" id="UP000054097">
    <property type="component" value="Unassembled WGS sequence"/>
</dbReference>
<feature type="repeat" description="WD" evidence="3">
    <location>
        <begin position="893"/>
        <end position="934"/>
    </location>
</feature>
<dbReference type="PANTHER" id="PTHR22847">
    <property type="entry name" value="WD40 REPEAT PROTEIN"/>
    <property type="match status" value="1"/>
</dbReference>
<dbReference type="InterPro" id="IPR001680">
    <property type="entry name" value="WD40_rpt"/>
</dbReference>
<feature type="repeat" description="WD" evidence="3">
    <location>
        <begin position="721"/>
        <end position="762"/>
    </location>
</feature>
<dbReference type="PROSITE" id="PS50082">
    <property type="entry name" value="WD_REPEATS_2"/>
    <property type="match status" value="9"/>
</dbReference>
<reference evidence="6" key="2">
    <citation type="submission" date="2015-01" db="EMBL/GenBank/DDBJ databases">
        <title>Evolutionary Origins and Diversification of the Mycorrhizal Mutualists.</title>
        <authorList>
            <consortium name="DOE Joint Genome Institute"/>
            <consortium name="Mycorrhizal Genomics Consortium"/>
            <person name="Kohler A."/>
            <person name="Kuo A."/>
            <person name="Nagy L.G."/>
            <person name="Floudas D."/>
            <person name="Copeland A."/>
            <person name="Barry K.W."/>
            <person name="Cichocki N."/>
            <person name="Veneault-Fourrey C."/>
            <person name="LaButti K."/>
            <person name="Lindquist E.A."/>
            <person name="Lipzen A."/>
            <person name="Lundell T."/>
            <person name="Morin E."/>
            <person name="Murat C."/>
            <person name="Riley R."/>
            <person name="Ohm R."/>
            <person name="Sun H."/>
            <person name="Tunlid A."/>
            <person name="Henrissat B."/>
            <person name="Grigoriev I.V."/>
            <person name="Hibbett D.S."/>
            <person name="Martin F."/>
        </authorList>
    </citation>
    <scope>NUCLEOTIDE SEQUENCE [LARGE SCALE GENOMIC DNA]</scope>
    <source>
        <strain evidence="6">MAFF 305830</strain>
    </source>
</reference>
<reference evidence="5 6" key="1">
    <citation type="submission" date="2014-04" db="EMBL/GenBank/DDBJ databases">
        <authorList>
            <consortium name="DOE Joint Genome Institute"/>
            <person name="Kuo A."/>
            <person name="Zuccaro A."/>
            <person name="Kohler A."/>
            <person name="Nagy L.G."/>
            <person name="Floudas D."/>
            <person name="Copeland A."/>
            <person name="Barry K.W."/>
            <person name="Cichocki N."/>
            <person name="Veneault-Fourrey C."/>
            <person name="LaButti K."/>
            <person name="Lindquist E.A."/>
            <person name="Lipzen A."/>
            <person name="Lundell T."/>
            <person name="Morin E."/>
            <person name="Murat C."/>
            <person name="Sun H."/>
            <person name="Tunlid A."/>
            <person name="Henrissat B."/>
            <person name="Grigoriev I.V."/>
            <person name="Hibbett D.S."/>
            <person name="Martin F."/>
            <person name="Nordberg H.P."/>
            <person name="Cantor M.N."/>
            <person name="Hua S.X."/>
        </authorList>
    </citation>
    <scope>NUCLEOTIDE SEQUENCE [LARGE SCALE GENOMIC DNA]</scope>
    <source>
        <strain evidence="5 6">MAFF 305830</strain>
    </source>
</reference>
<feature type="repeat" description="WD" evidence="3">
    <location>
        <begin position="807"/>
        <end position="848"/>
    </location>
</feature>
<dbReference type="InterPro" id="IPR027417">
    <property type="entry name" value="P-loop_NTPase"/>
</dbReference>
<feature type="repeat" description="WD" evidence="3">
    <location>
        <begin position="592"/>
        <end position="633"/>
    </location>
</feature>
<dbReference type="STRING" id="933852.A0A0C2X2J3"/>
<evidence type="ECO:0000313" key="6">
    <source>
        <dbReference type="Proteomes" id="UP000054097"/>
    </source>
</evidence>
<dbReference type="SUPFAM" id="SSF50998">
    <property type="entry name" value="Quinoprotein alcohol dehydrogenase-like"/>
    <property type="match status" value="1"/>
</dbReference>
<protein>
    <recommendedName>
        <fullName evidence="4">Nephrocystin 3-like N-terminal domain-containing protein</fullName>
    </recommendedName>
</protein>
<feature type="repeat" description="WD" evidence="3">
    <location>
        <begin position="678"/>
        <end position="719"/>
    </location>
</feature>
<dbReference type="Pfam" id="PF00400">
    <property type="entry name" value="WD40"/>
    <property type="match status" value="9"/>
</dbReference>
<name>A0A0C2X2J3_SERVB</name>
<dbReference type="InterPro" id="IPR015943">
    <property type="entry name" value="WD40/YVTN_repeat-like_dom_sf"/>
</dbReference>
<dbReference type="PRINTS" id="PR00320">
    <property type="entry name" value="GPROTEINBRPT"/>
</dbReference>
<evidence type="ECO:0000259" key="4">
    <source>
        <dbReference type="Pfam" id="PF24883"/>
    </source>
</evidence>
<dbReference type="SMART" id="SM00320">
    <property type="entry name" value="WD40"/>
    <property type="match status" value="9"/>
</dbReference>
<dbReference type="Gene3D" id="3.40.50.300">
    <property type="entry name" value="P-loop containing nucleotide triphosphate hydrolases"/>
    <property type="match status" value="1"/>
</dbReference>
<feature type="domain" description="Nephrocystin 3-like N-terminal" evidence="4">
    <location>
        <begin position="46"/>
        <end position="209"/>
    </location>
</feature>
<dbReference type="EMBL" id="KN824334">
    <property type="protein sequence ID" value="KIM23657.1"/>
    <property type="molecule type" value="Genomic_DNA"/>
</dbReference>
<feature type="repeat" description="WD" evidence="3">
    <location>
        <begin position="850"/>
        <end position="891"/>
    </location>
</feature>
<accession>A0A0C2X2J3</accession>